<dbReference type="PANTHER" id="PTHR33392:SF6">
    <property type="entry name" value="POLYISOPRENYL-TEICHOIC ACID--PEPTIDOGLYCAN TEICHOIC ACID TRANSFERASE TAGU"/>
    <property type="match status" value="1"/>
</dbReference>
<dbReference type="RefSeq" id="WP_133515432.1">
    <property type="nucleotide sequence ID" value="NZ_SNWX01000017.1"/>
</dbReference>
<dbReference type="InterPro" id="IPR004474">
    <property type="entry name" value="LytR_CpsA_psr"/>
</dbReference>
<dbReference type="AlphaFoldDB" id="A0A4R6LPX3"/>
<dbReference type="Pfam" id="PF13399">
    <property type="entry name" value="LytR_C"/>
    <property type="match status" value="1"/>
</dbReference>
<dbReference type="Gene3D" id="3.30.70.2390">
    <property type="match status" value="1"/>
</dbReference>
<reference evidence="5 6" key="1">
    <citation type="submission" date="2019-03" db="EMBL/GenBank/DDBJ databases">
        <title>Subsurface microbial communities from deep shales in Ohio and West Virginia, USA.</title>
        <authorList>
            <person name="Wrighton K."/>
        </authorList>
    </citation>
    <scope>NUCLEOTIDE SEQUENCE [LARGE SCALE GENOMIC DNA]</scope>
    <source>
        <strain evidence="5 6">MA284_T2</strain>
    </source>
</reference>
<evidence type="ECO:0000313" key="6">
    <source>
        <dbReference type="Proteomes" id="UP000295064"/>
    </source>
</evidence>
<protein>
    <submittedName>
        <fullName evidence="5">LytR family transcriptional attenuator</fullName>
    </submittedName>
</protein>
<comment type="caution">
    <text evidence="5">The sequence shown here is derived from an EMBL/GenBank/DDBJ whole genome shotgun (WGS) entry which is preliminary data.</text>
</comment>
<dbReference type="InterPro" id="IPR027381">
    <property type="entry name" value="LytR/CpsA/Psr_C"/>
</dbReference>
<feature type="domain" description="Cell envelope-related transcriptional attenuator" evidence="3">
    <location>
        <begin position="62"/>
        <end position="208"/>
    </location>
</feature>
<dbReference type="NCBIfam" id="TIGR00350">
    <property type="entry name" value="lytR_cpsA_psr"/>
    <property type="match status" value="1"/>
</dbReference>
<feature type="domain" description="LytR/CpsA/Psr regulator C-terminal" evidence="4">
    <location>
        <begin position="295"/>
        <end position="383"/>
    </location>
</feature>
<sequence length="387" mass="43493">MLEKLTDWKYIALIIFLVIIGIAIPFLWNDELSQISSSGPFKDNKVNILAVGYDSNINGPSRADTIILISLNVESNKAGLIFLPRDTYINSDKREFTKLNSSHVYGGIKLTQKTVEEMLDIDIDYYLETDFTGFEKIIDRLGGINIKVSERLHYVDKAGGLYINIPAGQQTLNGEEALQYVRYRDIRGDIGRIERQQKFINAVLAKVLSPSIIPKIPGVIKEVNQAVNTNIPFQDITPFLNTAKEINLNQIESKMLPGRPEYIDGISYWVPNLEQAEIMIDNLVRNKSYIQNKKYQLTVLNGVGESGAASRTADLLKQYGFQIAEIGNADRYNYQSSIIKYYAQKDRETASQIAELLGGQTEFIEDAEEDSAKNIEVIVGAGYEKSV</sequence>
<keyword evidence="2" id="KW-0472">Membrane</keyword>
<keyword evidence="2" id="KW-0812">Transmembrane</keyword>
<evidence type="ECO:0000256" key="2">
    <source>
        <dbReference type="SAM" id="Phobius"/>
    </source>
</evidence>
<organism evidence="5 6">
    <name type="scientific">Halanaerobium saccharolyticum</name>
    <dbReference type="NCBI Taxonomy" id="43595"/>
    <lineage>
        <taxon>Bacteria</taxon>
        <taxon>Bacillati</taxon>
        <taxon>Bacillota</taxon>
        <taxon>Clostridia</taxon>
        <taxon>Halanaerobiales</taxon>
        <taxon>Halanaerobiaceae</taxon>
        <taxon>Halanaerobium</taxon>
    </lineage>
</organism>
<accession>A0A4R6LPX3</accession>
<dbReference type="EMBL" id="SNWX01000017">
    <property type="protein sequence ID" value="TDO85444.1"/>
    <property type="molecule type" value="Genomic_DNA"/>
</dbReference>
<proteinExistence type="inferred from homology"/>
<dbReference type="Pfam" id="PF03816">
    <property type="entry name" value="LytR_cpsA_psr"/>
    <property type="match status" value="1"/>
</dbReference>
<dbReference type="Gene3D" id="3.40.630.190">
    <property type="entry name" value="LCP protein"/>
    <property type="match status" value="1"/>
</dbReference>
<dbReference type="Proteomes" id="UP000295064">
    <property type="component" value="Unassembled WGS sequence"/>
</dbReference>
<gene>
    <name evidence="5" type="ORF">DFR79_11734</name>
</gene>
<evidence type="ECO:0000259" key="3">
    <source>
        <dbReference type="Pfam" id="PF03816"/>
    </source>
</evidence>
<name>A0A4R6LPX3_9FIRM</name>
<dbReference type="PANTHER" id="PTHR33392">
    <property type="entry name" value="POLYISOPRENYL-TEICHOIC ACID--PEPTIDOGLYCAN TEICHOIC ACID TRANSFERASE TAGU"/>
    <property type="match status" value="1"/>
</dbReference>
<comment type="similarity">
    <text evidence="1">Belongs to the LytR/CpsA/Psr (LCP) family.</text>
</comment>
<evidence type="ECO:0000313" key="5">
    <source>
        <dbReference type="EMBL" id="TDO85444.1"/>
    </source>
</evidence>
<keyword evidence="2" id="KW-1133">Transmembrane helix</keyword>
<dbReference type="OrthoDB" id="305468at2"/>
<dbReference type="InterPro" id="IPR050922">
    <property type="entry name" value="LytR/CpsA/Psr_CW_biosynth"/>
</dbReference>
<evidence type="ECO:0000256" key="1">
    <source>
        <dbReference type="ARBA" id="ARBA00006068"/>
    </source>
</evidence>
<evidence type="ECO:0000259" key="4">
    <source>
        <dbReference type="Pfam" id="PF13399"/>
    </source>
</evidence>
<feature type="transmembrane region" description="Helical" evidence="2">
    <location>
        <begin position="7"/>
        <end position="28"/>
    </location>
</feature>